<dbReference type="Pfam" id="PF03088">
    <property type="entry name" value="Str_synth"/>
    <property type="match status" value="1"/>
</dbReference>
<name>A0A098LHI9_9BACT</name>
<evidence type="ECO:0000313" key="5">
    <source>
        <dbReference type="EMBL" id="GAL85909.1"/>
    </source>
</evidence>
<protein>
    <submittedName>
        <fullName evidence="5">Gluconolactonase-like enzyme, strictosidine synthase family protein</fullName>
    </submittedName>
</protein>
<evidence type="ECO:0000259" key="4">
    <source>
        <dbReference type="Pfam" id="PF03088"/>
    </source>
</evidence>
<keyword evidence="3" id="KW-0325">Glycoprotein</keyword>
<dbReference type="InterPro" id="IPR011042">
    <property type="entry name" value="6-blade_b-propeller_TolB-like"/>
</dbReference>
<keyword evidence="2" id="KW-0597">Phosphoprotein</keyword>
<dbReference type="GO" id="GO:0016787">
    <property type="term" value="F:hydrolase activity"/>
    <property type="evidence" value="ECO:0007669"/>
    <property type="project" value="TreeGrafter"/>
</dbReference>
<comment type="similarity">
    <text evidence="1">Belongs to the strictosidine synthase family.</text>
</comment>
<dbReference type="Pfam" id="PF20067">
    <property type="entry name" value="SSL_N"/>
    <property type="match status" value="1"/>
</dbReference>
<dbReference type="EMBL" id="BBLT01000006">
    <property type="protein sequence ID" value="GAL85909.1"/>
    <property type="molecule type" value="Genomic_DNA"/>
</dbReference>
<evidence type="ECO:0000256" key="2">
    <source>
        <dbReference type="ARBA" id="ARBA00022553"/>
    </source>
</evidence>
<sequence length="357" mass="40410">MKRGTILPLIFISIIIILESCSIHPVAWNPDKTPSYSAATKFNEKLTSAIKIDLNKWEGPEDIEFDDSGNLYCGVHNKDFTDGRILKIYPSGKVEEFYDSGSWVSGLHFYNNNLIALSHKEGLISINQDKKATVLADKDEDGNRFYIPNGIDIAHDGKIYFSNTSEISAYNIKYGRKLILEMKPRGGVYCFDPKTNYLTTLIKGTFFGNGLVLSKDEDYLLMVETTKYRVLKYWIEGEKKGQTDIFIDNLPGFPNGISIREDGTYWLGFTTKRNEALDKIHPKINMKKLVYCLPQIIQPKADKFGMIMNISADGKILETLYDTKGVILSEAGAVKEHKGFLYIGGDVVRYIGKYKLE</sequence>
<accession>A0A098LHI9</accession>
<dbReference type="PANTHER" id="PTHR10426">
    <property type="entry name" value="STRICTOSIDINE SYNTHASE-RELATED"/>
    <property type="match status" value="1"/>
</dbReference>
<evidence type="ECO:0000313" key="6">
    <source>
        <dbReference type="Proteomes" id="UP000030185"/>
    </source>
</evidence>
<organism evidence="5 6">
    <name type="scientific">Sporocytophaga myxococcoides</name>
    <dbReference type="NCBI Taxonomy" id="153721"/>
    <lineage>
        <taxon>Bacteria</taxon>
        <taxon>Pseudomonadati</taxon>
        <taxon>Bacteroidota</taxon>
        <taxon>Cytophagia</taxon>
        <taxon>Cytophagales</taxon>
        <taxon>Cytophagaceae</taxon>
        <taxon>Sporocytophaga</taxon>
    </lineage>
</organism>
<dbReference type="InterPro" id="IPR018119">
    <property type="entry name" value="Strictosidine_synth_cons-reg"/>
</dbReference>
<reference evidence="5 6" key="1">
    <citation type="submission" date="2014-09" db="EMBL/GenBank/DDBJ databases">
        <title>Sporocytophaga myxococcoides PG-01 genome sequencing.</title>
        <authorList>
            <person name="Liu L."/>
            <person name="Gao P.J."/>
            <person name="Chen G.J."/>
            <person name="Wang L.S."/>
        </authorList>
    </citation>
    <scope>NUCLEOTIDE SEQUENCE [LARGE SCALE GENOMIC DNA]</scope>
    <source>
        <strain evidence="5 6">PG-01</strain>
    </source>
</reference>
<evidence type="ECO:0000256" key="1">
    <source>
        <dbReference type="ARBA" id="ARBA00009191"/>
    </source>
</evidence>
<dbReference type="AlphaFoldDB" id="A0A098LHI9"/>
<dbReference type="SUPFAM" id="SSF63829">
    <property type="entry name" value="Calcium-dependent phosphotriesterase"/>
    <property type="match status" value="1"/>
</dbReference>
<keyword evidence="6" id="KW-1185">Reference proteome</keyword>
<comment type="caution">
    <text evidence="5">The sequence shown here is derived from an EMBL/GenBank/DDBJ whole genome shotgun (WGS) entry which is preliminary data.</text>
</comment>
<dbReference type="GO" id="GO:0012505">
    <property type="term" value="C:endomembrane system"/>
    <property type="evidence" value="ECO:0007669"/>
    <property type="project" value="TreeGrafter"/>
</dbReference>
<dbReference type="eggNOG" id="COG3386">
    <property type="taxonomic scope" value="Bacteria"/>
</dbReference>
<gene>
    <name evidence="5" type="ORF">MYP_3138</name>
</gene>
<dbReference type="STRING" id="153721.MYP_3138"/>
<feature type="domain" description="Strictosidine synthase conserved region" evidence="4">
    <location>
        <begin position="149"/>
        <end position="238"/>
    </location>
</feature>
<dbReference type="PANTHER" id="PTHR10426:SF88">
    <property type="entry name" value="ADIPOCYTE PLASMA MEMBRANE-ASSOCIATED PROTEIN HEMOMUCIN-RELATED"/>
    <property type="match status" value="1"/>
</dbReference>
<evidence type="ECO:0000256" key="3">
    <source>
        <dbReference type="ARBA" id="ARBA00023180"/>
    </source>
</evidence>
<proteinExistence type="inferred from homology"/>
<dbReference type="Gene3D" id="2.120.10.30">
    <property type="entry name" value="TolB, C-terminal domain"/>
    <property type="match status" value="1"/>
</dbReference>
<dbReference type="RefSeq" id="WP_045464972.1">
    <property type="nucleotide sequence ID" value="NZ_BBLT01000006.1"/>
</dbReference>
<dbReference type="Proteomes" id="UP000030185">
    <property type="component" value="Unassembled WGS sequence"/>
</dbReference>